<reference evidence="1 2" key="1">
    <citation type="submission" date="2018-06" db="EMBL/GenBank/DDBJ databases">
        <authorList>
            <consortium name="Pathogen Informatics"/>
            <person name="Doyle S."/>
        </authorList>
    </citation>
    <scope>NUCLEOTIDE SEQUENCE [LARGE SCALE GENOMIC DNA]</scope>
    <source>
        <strain evidence="1 2">NCTC7304</strain>
    </source>
</reference>
<gene>
    <name evidence="1" type="primary">ilvG_2</name>
    <name evidence="1" type="ORF">NCTC7304_05422</name>
</gene>
<sequence>MDIPKDIQLASGALEPYFTTVTNEAMFPQAAVEKARTMLSQAQKPILYVGGGVGMAQAVPALREFIAVTQNAGYLYAERTGRC</sequence>
<dbReference type="EC" id="2.2.1.6" evidence="1"/>
<dbReference type="EMBL" id="UGXD01000002">
    <property type="protein sequence ID" value="SUG35820.1"/>
    <property type="molecule type" value="Genomic_DNA"/>
</dbReference>
<organism evidence="1 2">
    <name type="scientific">Salmonella enterica subsp. arizonae</name>
    <dbReference type="NCBI Taxonomy" id="59203"/>
    <lineage>
        <taxon>Bacteria</taxon>
        <taxon>Pseudomonadati</taxon>
        <taxon>Pseudomonadota</taxon>
        <taxon>Gammaproteobacteria</taxon>
        <taxon>Enterobacterales</taxon>
        <taxon>Enterobacteriaceae</taxon>
        <taxon>Salmonella</taxon>
    </lineage>
</organism>
<accession>A0A379T5G2</accession>
<dbReference type="Proteomes" id="UP000254762">
    <property type="component" value="Unassembled WGS sequence"/>
</dbReference>
<dbReference type="SUPFAM" id="SSF52467">
    <property type="entry name" value="DHS-like NAD/FAD-binding domain"/>
    <property type="match status" value="1"/>
</dbReference>
<protein>
    <submittedName>
        <fullName evidence="1">Acetolactate synthase large subunit</fullName>
        <ecNumber evidence="1">2.2.1.6</ecNumber>
    </submittedName>
</protein>
<evidence type="ECO:0000313" key="1">
    <source>
        <dbReference type="EMBL" id="SUG35820.1"/>
    </source>
</evidence>
<dbReference type="GO" id="GO:0003984">
    <property type="term" value="F:acetolactate synthase activity"/>
    <property type="evidence" value="ECO:0007669"/>
    <property type="project" value="UniProtKB-EC"/>
</dbReference>
<keyword evidence="1" id="KW-0808">Transferase</keyword>
<dbReference type="InterPro" id="IPR029035">
    <property type="entry name" value="DHS-like_NAD/FAD-binding_dom"/>
</dbReference>
<evidence type="ECO:0000313" key="2">
    <source>
        <dbReference type="Proteomes" id="UP000254762"/>
    </source>
</evidence>
<proteinExistence type="predicted"/>
<dbReference type="AlphaFoldDB" id="A0A379T5G2"/>
<name>A0A379T5G2_SALER</name>
<dbReference type="Gene3D" id="3.40.50.1220">
    <property type="entry name" value="TPP-binding domain"/>
    <property type="match status" value="1"/>
</dbReference>